<evidence type="ECO:0000313" key="7">
    <source>
        <dbReference type="EMBL" id="KAB2933368.1"/>
    </source>
</evidence>
<protein>
    <submittedName>
        <fullName evidence="7">Glutathionylspermidine synthase family protein</fullName>
    </submittedName>
</protein>
<feature type="domain" description="Glutathionylspermidine synthase pre-ATP-grasp-like" evidence="6">
    <location>
        <begin position="12"/>
        <end position="372"/>
    </location>
</feature>
<organism evidence="7 8">
    <name type="scientific">Leptonema illini</name>
    <dbReference type="NCBI Taxonomy" id="183"/>
    <lineage>
        <taxon>Bacteria</taxon>
        <taxon>Pseudomonadati</taxon>
        <taxon>Spirochaetota</taxon>
        <taxon>Spirochaetia</taxon>
        <taxon>Leptospirales</taxon>
        <taxon>Leptospiraceae</taxon>
        <taxon>Leptonema</taxon>
    </lineage>
</organism>
<keyword evidence="1" id="KW-0436">Ligase</keyword>
<dbReference type="AlphaFoldDB" id="A0A833H2K4"/>
<dbReference type="SUPFAM" id="SSF56059">
    <property type="entry name" value="Glutathione synthetase ATP-binding domain-like"/>
    <property type="match status" value="1"/>
</dbReference>
<dbReference type="GO" id="GO:0016874">
    <property type="term" value="F:ligase activity"/>
    <property type="evidence" value="ECO:0007669"/>
    <property type="project" value="UniProtKB-KW"/>
</dbReference>
<dbReference type="Proteomes" id="UP000460298">
    <property type="component" value="Unassembled WGS sequence"/>
</dbReference>
<accession>A0A833H2K4</accession>
<evidence type="ECO:0000256" key="4">
    <source>
        <dbReference type="ARBA" id="ARBA00022840"/>
    </source>
</evidence>
<dbReference type="SUPFAM" id="SSF52440">
    <property type="entry name" value="PreATP-grasp domain"/>
    <property type="match status" value="1"/>
</dbReference>
<evidence type="ECO:0000256" key="3">
    <source>
        <dbReference type="ARBA" id="ARBA00022741"/>
    </source>
</evidence>
<evidence type="ECO:0000256" key="5">
    <source>
        <dbReference type="ARBA" id="ARBA00022842"/>
    </source>
</evidence>
<evidence type="ECO:0000256" key="1">
    <source>
        <dbReference type="ARBA" id="ARBA00022598"/>
    </source>
</evidence>
<dbReference type="Gene3D" id="3.30.1490.330">
    <property type="match status" value="1"/>
</dbReference>
<dbReference type="InterPro" id="IPR005494">
    <property type="entry name" value="GSPS_pre-ATP-grasp-like_dom"/>
</dbReference>
<dbReference type="GO" id="GO:0005524">
    <property type="term" value="F:ATP binding"/>
    <property type="evidence" value="ECO:0007669"/>
    <property type="project" value="UniProtKB-KW"/>
</dbReference>
<name>A0A833H2K4_9LEPT</name>
<keyword evidence="4" id="KW-0067">ATP-binding</keyword>
<comment type="caution">
    <text evidence="7">The sequence shown here is derived from an EMBL/GenBank/DDBJ whole genome shotgun (WGS) entry which is preliminary data.</text>
</comment>
<evidence type="ECO:0000259" key="6">
    <source>
        <dbReference type="Pfam" id="PF03738"/>
    </source>
</evidence>
<evidence type="ECO:0000313" key="8">
    <source>
        <dbReference type="Proteomes" id="UP000460298"/>
    </source>
</evidence>
<evidence type="ECO:0000256" key="2">
    <source>
        <dbReference type="ARBA" id="ARBA00022723"/>
    </source>
</evidence>
<dbReference type="GO" id="GO:0046872">
    <property type="term" value="F:metal ion binding"/>
    <property type="evidence" value="ECO:0007669"/>
    <property type="project" value="UniProtKB-KW"/>
</dbReference>
<dbReference type="InterPro" id="IPR016185">
    <property type="entry name" value="PreATP-grasp_dom_sf"/>
</dbReference>
<keyword evidence="5" id="KW-0460">Magnesium</keyword>
<gene>
    <name evidence="7" type="ORF">F9K24_08440</name>
</gene>
<sequence length="372" mass="43443">MRREAIEPRESWQQKVESQGLVYHTIQSGLYWDESACYRFDEEQIDIIEEATEELHRLCLSVVDRVIEQGLYERFAIPDFCVPLIERSWRRKDPSLFGRFDLVWNGHGPVKMLEYNADTPTSLPETAVIQWFWLQDRFPDADQFNSLHEKLIERWRIIADGQLVHFTCVSSAEEDRGNVEYLRDTAMQAGLRTEFLDIQDIGYDHLDRVFVDFSEERIHALFKLYPYEWMMSEPFGQFLDVERLTLIEPPWKMILSNKAILPLLWEMFPHHPNLLPASFEEGRVGSAYCRKPRLSREGSNVSLYRNGEVISTEGEYGEEGFIYQALAPLPEFDGNYPVLGSWIVGSHAAGLGIREDMTEITTDQARFVPHYF</sequence>
<keyword evidence="3" id="KW-0547">Nucleotide-binding</keyword>
<keyword evidence="2" id="KW-0479">Metal-binding</keyword>
<dbReference type="EMBL" id="WBUI01000006">
    <property type="protein sequence ID" value="KAB2933368.1"/>
    <property type="molecule type" value="Genomic_DNA"/>
</dbReference>
<proteinExistence type="predicted"/>
<dbReference type="Pfam" id="PF03738">
    <property type="entry name" value="GSP_synth"/>
    <property type="match status" value="1"/>
</dbReference>
<reference evidence="7 8" key="1">
    <citation type="submission" date="2019-10" db="EMBL/GenBank/DDBJ databases">
        <title>Extracellular Electron Transfer in a Candidatus Methanoperedens spp. Enrichment Culture.</title>
        <authorList>
            <person name="Berger S."/>
            <person name="Rangel Shaw D."/>
            <person name="Berben T."/>
            <person name="In 'T Zandt M."/>
            <person name="Frank J."/>
            <person name="Reimann J."/>
            <person name="Jetten M.S.M."/>
            <person name="Welte C.U."/>
        </authorList>
    </citation>
    <scope>NUCLEOTIDE SEQUENCE [LARGE SCALE GENOMIC DNA]</scope>
    <source>
        <strain evidence="7">SB12</strain>
    </source>
</reference>